<evidence type="ECO:0000259" key="7">
    <source>
        <dbReference type="Pfam" id="PF06560"/>
    </source>
</evidence>
<comment type="catalytic activity">
    <reaction evidence="6">
        <text>alpha-D-glucose 6-phosphate = beta-D-fructose 6-phosphate</text>
        <dbReference type="Rhea" id="RHEA:11816"/>
        <dbReference type="ChEBI" id="CHEBI:57634"/>
        <dbReference type="ChEBI" id="CHEBI:58225"/>
        <dbReference type="EC" id="5.3.1.9"/>
    </reaction>
</comment>
<reference evidence="8 9" key="1">
    <citation type="submission" date="2022-03" db="EMBL/GenBank/DDBJ databases">
        <title>Novel taxa within the pig intestine.</title>
        <authorList>
            <person name="Wylensek D."/>
            <person name="Bishof K."/>
            <person name="Afrizal A."/>
            <person name="Clavel T."/>
        </authorList>
    </citation>
    <scope>NUCLEOTIDE SEQUENCE [LARGE SCALE GENOMIC DNA]</scope>
    <source>
        <strain evidence="8 9">Cla-KB-P134</strain>
    </source>
</reference>
<keyword evidence="8" id="KW-0413">Isomerase</keyword>
<feature type="domain" description="Glucose-6-phosphate isomerase prokaryote" evidence="7">
    <location>
        <begin position="49"/>
        <end position="188"/>
    </location>
</feature>
<dbReference type="Pfam" id="PF06560">
    <property type="entry name" value="GPI"/>
    <property type="match status" value="1"/>
</dbReference>
<evidence type="ECO:0000256" key="4">
    <source>
        <dbReference type="ARBA" id="ARBA00022432"/>
    </source>
</evidence>
<evidence type="ECO:0000256" key="3">
    <source>
        <dbReference type="ARBA" id="ARBA00011952"/>
    </source>
</evidence>
<dbReference type="EMBL" id="JALBUS010000013">
    <property type="protein sequence ID" value="MDX8417845.1"/>
    <property type="molecule type" value="Genomic_DNA"/>
</dbReference>
<comment type="similarity">
    <text evidence="2">Belongs to the archaeal-type GPI family.</text>
</comment>
<evidence type="ECO:0000256" key="2">
    <source>
        <dbReference type="ARBA" id="ARBA00006542"/>
    </source>
</evidence>
<dbReference type="GO" id="GO:0016853">
    <property type="term" value="F:isomerase activity"/>
    <property type="evidence" value="ECO:0007669"/>
    <property type="project" value="UniProtKB-KW"/>
</dbReference>
<dbReference type="Proteomes" id="UP001285244">
    <property type="component" value="Unassembled WGS sequence"/>
</dbReference>
<evidence type="ECO:0000256" key="1">
    <source>
        <dbReference type="ARBA" id="ARBA00004926"/>
    </source>
</evidence>
<keyword evidence="5" id="KW-0324">Glycolysis</keyword>
<evidence type="ECO:0000256" key="5">
    <source>
        <dbReference type="ARBA" id="ARBA00023152"/>
    </source>
</evidence>
<comment type="pathway">
    <text evidence="1">Carbohydrate degradation; glycolysis; D-glyceraldehyde 3-phosphate and glycerone phosphate from D-glucose: step 2/4.</text>
</comment>
<name>A0ABU4WMR5_9FIRM</name>
<comment type="caution">
    <text evidence="8">The sequence shown here is derived from an EMBL/GenBank/DDBJ whole genome shotgun (WGS) entry which is preliminary data.</text>
</comment>
<proteinExistence type="inferred from homology"/>
<dbReference type="RefSeq" id="WP_320326114.1">
    <property type="nucleotide sequence ID" value="NZ_JALBUS010000013.1"/>
</dbReference>
<gene>
    <name evidence="8" type="ORF">MOZ64_08360</name>
</gene>
<dbReference type="InterPro" id="IPR010551">
    <property type="entry name" value="G6P_isomerase_prok"/>
</dbReference>
<evidence type="ECO:0000256" key="6">
    <source>
        <dbReference type="ARBA" id="ARBA00029321"/>
    </source>
</evidence>
<dbReference type="SUPFAM" id="SSF51182">
    <property type="entry name" value="RmlC-like cupins"/>
    <property type="match status" value="1"/>
</dbReference>
<keyword evidence="9" id="KW-1185">Reference proteome</keyword>
<keyword evidence="4" id="KW-0312">Gluconeogenesis</keyword>
<evidence type="ECO:0000313" key="9">
    <source>
        <dbReference type="Proteomes" id="UP001285244"/>
    </source>
</evidence>
<protein>
    <recommendedName>
        <fullName evidence="3">glucose-6-phosphate isomerase</fullName>
        <ecNumber evidence="3">5.3.1.9</ecNumber>
    </recommendedName>
</protein>
<dbReference type="EC" id="5.3.1.9" evidence="3"/>
<organism evidence="8 9">
    <name type="scientific">Absicoccus intestinalis</name>
    <dbReference type="NCBI Taxonomy" id="2926319"/>
    <lineage>
        <taxon>Bacteria</taxon>
        <taxon>Bacillati</taxon>
        <taxon>Bacillota</taxon>
        <taxon>Erysipelotrichia</taxon>
        <taxon>Erysipelotrichales</taxon>
        <taxon>Erysipelotrichaceae</taxon>
        <taxon>Absicoccus</taxon>
    </lineage>
</organism>
<dbReference type="Gene3D" id="2.60.120.10">
    <property type="entry name" value="Jelly Rolls"/>
    <property type="match status" value="1"/>
</dbReference>
<dbReference type="InterPro" id="IPR014710">
    <property type="entry name" value="RmlC-like_jellyroll"/>
</dbReference>
<evidence type="ECO:0000313" key="8">
    <source>
        <dbReference type="EMBL" id="MDX8417845.1"/>
    </source>
</evidence>
<dbReference type="InterPro" id="IPR011051">
    <property type="entry name" value="RmlC_Cupin_sf"/>
</dbReference>
<accession>A0ABU4WMR5</accession>
<sequence>MIDVGFPLQANLSTLEFEYGKDVFGPKTEKQHLDDIRRSLSDPHVDGPDIVYAVAMDIGKEKDRQDLIERNLLYGAMIFEKGRVGKESVRSQGHVHAISPSCNDSTCEVYEIWQGAAYIYMQETTEDDPGRCYAVYGLPGDVIIVPPHWAHCTINADPSQAMLFGAWCVRDYGFDYTGVRAHQGVAYYPQVQKDGIDFVANPMYHAQPIQVVKTRAYLELGLQGQVPIYTQYEQDPNRFAFITHPDIAKDVWKNYHF</sequence>